<evidence type="ECO:0000313" key="2">
    <source>
        <dbReference type="EMBL" id="CAE8646717.1"/>
    </source>
</evidence>
<dbReference type="Proteomes" id="UP000626109">
    <property type="component" value="Unassembled WGS sequence"/>
</dbReference>
<evidence type="ECO:0000313" key="3">
    <source>
        <dbReference type="Proteomes" id="UP000626109"/>
    </source>
</evidence>
<dbReference type="AlphaFoldDB" id="A0A813I7Z8"/>
<proteinExistence type="predicted"/>
<protein>
    <recommendedName>
        <fullName evidence="4">SET domain-containing protein</fullName>
    </recommendedName>
</protein>
<organism evidence="2 3">
    <name type="scientific">Polarella glacialis</name>
    <name type="common">Dinoflagellate</name>
    <dbReference type="NCBI Taxonomy" id="89957"/>
    <lineage>
        <taxon>Eukaryota</taxon>
        <taxon>Sar</taxon>
        <taxon>Alveolata</taxon>
        <taxon>Dinophyceae</taxon>
        <taxon>Suessiales</taxon>
        <taxon>Suessiaceae</taxon>
        <taxon>Polarella</taxon>
    </lineage>
</organism>
<evidence type="ECO:0000256" key="1">
    <source>
        <dbReference type="SAM" id="MobiDB-lite"/>
    </source>
</evidence>
<name>A0A813I7Z8_POLGL</name>
<accession>A0A813I7Z8</accession>
<gene>
    <name evidence="2" type="ORF">PGLA2088_LOCUS5052</name>
</gene>
<dbReference type="Gene3D" id="3.90.1410.10">
    <property type="entry name" value="set domain protein methyltransferase, domain 1"/>
    <property type="match status" value="1"/>
</dbReference>
<feature type="compositionally biased region" description="Low complexity" evidence="1">
    <location>
        <begin position="98"/>
        <end position="115"/>
    </location>
</feature>
<evidence type="ECO:0008006" key="4">
    <source>
        <dbReference type="Google" id="ProtNLM"/>
    </source>
</evidence>
<comment type="caution">
    <text evidence="2">The sequence shown here is derived from an EMBL/GenBank/DDBJ whole genome shotgun (WGS) entry which is preliminary data.</text>
</comment>
<dbReference type="InterPro" id="IPR046341">
    <property type="entry name" value="SET_dom_sf"/>
</dbReference>
<reference evidence="2" key="1">
    <citation type="submission" date="2021-02" db="EMBL/GenBank/DDBJ databases">
        <authorList>
            <person name="Dougan E. K."/>
            <person name="Rhodes N."/>
            <person name="Thang M."/>
            <person name="Chan C."/>
        </authorList>
    </citation>
    <scope>NUCLEOTIDE SEQUENCE</scope>
</reference>
<feature type="region of interest" description="Disordered" evidence="1">
    <location>
        <begin position="92"/>
        <end position="117"/>
    </location>
</feature>
<dbReference type="SUPFAM" id="SSF82199">
    <property type="entry name" value="SET domain"/>
    <property type="match status" value="1"/>
</dbReference>
<sequence>MAAVTSLSSSFTRPLGICGTATCAKPFALAYAVPIPSPWTRGQRAATTTTAATRAATTRATMRGQRAACSSCALLACAAEILRPKRRRELRRVRCNSKDNNNSNNNDINNTNNNSPCQPDSLGQDLARWLVEEGGRVSPAVAVYSAGGDLGRGLICIADVEPHQVLVSVPRRCQLQWAESEKECSAAHWQVQRMIEQEVCPEMWDVRLALLLLSAQQGVLQSEWPAYLPVLPKDPPDLPIFWSEARLQEASSRSFVVKQYAFFVYLFLLL</sequence>
<dbReference type="EMBL" id="CAJNNW010004756">
    <property type="protein sequence ID" value="CAE8646717.1"/>
    <property type="molecule type" value="Genomic_DNA"/>
</dbReference>